<feature type="non-terminal residue" evidence="1">
    <location>
        <position position="1"/>
    </location>
</feature>
<feature type="non-terminal residue" evidence="1">
    <location>
        <position position="75"/>
    </location>
</feature>
<dbReference type="InterPro" id="IPR013083">
    <property type="entry name" value="Znf_RING/FYVE/PHD"/>
</dbReference>
<gene>
    <name evidence="1" type="ORF">GSLYS_00018406001</name>
</gene>
<dbReference type="InterPro" id="IPR011011">
    <property type="entry name" value="Znf_FYVE_PHD"/>
</dbReference>
<name>A0AAV2IJG6_LYMST</name>
<dbReference type="Gene3D" id="3.30.40.10">
    <property type="entry name" value="Zinc/RING finger domain, C3HC4 (zinc finger)"/>
    <property type="match status" value="1"/>
</dbReference>
<proteinExistence type="predicted"/>
<evidence type="ECO:0000313" key="2">
    <source>
        <dbReference type="Proteomes" id="UP001497497"/>
    </source>
</evidence>
<reference evidence="1 2" key="1">
    <citation type="submission" date="2024-04" db="EMBL/GenBank/DDBJ databases">
        <authorList>
            <consortium name="Genoscope - CEA"/>
            <person name="William W."/>
        </authorList>
    </citation>
    <scope>NUCLEOTIDE SEQUENCE [LARGE SCALE GENOMIC DNA]</scope>
</reference>
<sequence length="75" mass="8300">RKLEEDYIDFATKIERESSLSDMTEPGTAVCPVCNKSQLILNRDGTGSSMTVCVDCEKRTCADCGEYQTSLQTKV</sequence>
<protein>
    <submittedName>
        <fullName evidence="1">Uncharacterized protein</fullName>
    </submittedName>
</protein>
<dbReference type="AlphaFoldDB" id="A0AAV2IJG6"/>
<dbReference type="SUPFAM" id="SSF57903">
    <property type="entry name" value="FYVE/PHD zinc finger"/>
    <property type="match status" value="1"/>
</dbReference>
<dbReference type="EMBL" id="CAXITT010000659">
    <property type="protein sequence ID" value="CAL1544923.1"/>
    <property type="molecule type" value="Genomic_DNA"/>
</dbReference>
<evidence type="ECO:0000313" key="1">
    <source>
        <dbReference type="EMBL" id="CAL1544923.1"/>
    </source>
</evidence>
<accession>A0AAV2IJG6</accession>
<organism evidence="1 2">
    <name type="scientific">Lymnaea stagnalis</name>
    <name type="common">Great pond snail</name>
    <name type="synonym">Helix stagnalis</name>
    <dbReference type="NCBI Taxonomy" id="6523"/>
    <lineage>
        <taxon>Eukaryota</taxon>
        <taxon>Metazoa</taxon>
        <taxon>Spiralia</taxon>
        <taxon>Lophotrochozoa</taxon>
        <taxon>Mollusca</taxon>
        <taxon>Gastropoda</taxon>
        <taxon>Heterobranchia</taxon>
        <taxon>Euthyneura</taxon>
        <taxon>Panpulmonata</taxon>
        <taxon>Hygrophila</taxon>
        <taxon>Lymnaeoidea</taxon>
        <taxon>Lymnaeidae</taxon>
        <taxon>Lymnaea</taxon>
    </lineage>
</organism>
<comment type="caution">
    <text evidence="1">The sequence shown here is derived from an EMBL/GenBank/DDBJ whole genome shotgun (WGS) entry which is preliminary data.</text>
</comment>
<keyword evidence="2" id="KW-1185">Reference proteome</keyword>
<dbReference type="Proteomes" id="UP001497497">
    <property type="component" value="Unassembled WGS sequence"/>
</dbReference>